<reference evidence="2" key="3">
    <citation type="submission" date="2015-04" db="UniProtKB">
        <authorList>
            <consortium name="EnsemblPlants"/>
        </authorList>
    </citation>
    <scope>IDENTIFICATION</scope>
    <source>
        <strain evidence="2">cv. Jemalong A17</strain>
    </source>
</reference>
<organism evidence="1 3">
    <name type="scientific">Medicago truncatula</name>
    <name type="common">Barrel medic</name>
    <name type="synonym">Medicago tribuloides</name>
    <dbReference type="NCBI Taxonomy" id="3880"/>
    <lineage>
        <taxon>Eukaryota</taxon>
        <taxon>Viridiplantae</taxon>
        <taxon>Streptophyta</taxon>
        <taxon>Embryophyta</taxon>
        <taxon>Tracheophyta</taxon>
        <taxon>Spermatophyta</taxon>
        <taxon>Magnoliopsida</taxon>
        <taxon>eudicotyledons</taxon>
        <taxon>Gunneridae</taxon>
        <taxon>Pentapetalae</taxon>
        <taxon>rosids</taxon>
        <taxon>fabids</taxon>
        <taxon>Fabales</taxon>
        <taxon>Fabaceae</taxon>
        <taxon>Papilionoideae</taxon>
        <taxon>50 kb inversion clade</taxon>
        <taxon>NPAAA clade</taxon>
        <taxon>Hologalegina</taxon>
        <taxon>IRL clade</taxon>
        <taxon>Trifolieae</taxon>
        <taxon>Medicago</taxon>
    </lineage>
</organism>
<gene>
    <name evidence="1" type="ordered locus">MTR_7g055927</name>
</gene>
<dbReference type="Proteomes" id="UP000002051">
    <property type="component" value="Unassembled WGS sequence"/>
</dbReference>
<dbReference type="AlphaFoldDB" id="A0A072U0B1"/>
<dbReference type="EMBL" id="CM001223">
    <property type="protein sequence ID" value="KEH22593.1"/>
    <property type="molecule type" value="Genomic_DNA"/>
</dbReference>
<dbReference type="HOGENOM" id="CLU_2779726_0_0_1"/>
<proteinExistence type="predicted"/>
<keyword evidence="3" id="KW-1185">Reference proteome</keyword>
<evidence type="ECO:0000313" key="3">
    <source>
        <dbReference type="Proteomes" id="UP000002051"/>
    </source>
</evidence>
<sequence>MDYFPMDIVNQISALLNPSNSDGLDTIGWGGTNTHQFTVQSAYNLQQETSLVVGGSESLTTSVKKSDWR</sequence>
<reference evidence="1 3" key="2">
    <citation type="journal article" date="2014" name="BMC Genomics">
        <title>An improved genome release (version Mt4.0) for the model legume Medicago truncatula.</title>
        <authorList>
            <person name="Tang H."/>
            <person name="Krishnakumar V."/>
            <person name="Bidwell S."/>
            <person name="Rosen B."/>
            <person name="Chan A."/>
            <person name="Zhou S."/>
            <person name="Gentzbittel L."/>
            <person name="Childs K.L."/>
            <person name="Yandell M."/>
            <person name="Gundlach H."/>
            <person name="Mayer K.F."/>
            <person name="Schwartz D.C."/>
            <person name="Town C.D."/>
        </authorList>
    </citation>
    <scope>GENOME REANNOTATION</scope>
    <source>
        <strain evidence="1">A17</strain>
        <strain evidence="2 3">cv. Jemalong A17</strain>
    </source>
</reference>
<protein>
    <submittedName>
        <fullName evidence="1 2">Uncharacterized protein</fullName>
    </submittedName>
</protein>
<evidence type="ECO:0000313" key="2">
    <source>
        <dbReference type="EnsemblPlants" id="KEH22593"/>
    </source>
</evidence>
<evidence type="ECO:0000313" key="1">
    <source>
        <dbReference type="EMBL" id="KEH22593.1"/>
    </source>
</evidence>
<reference evidence="1 3" key="1">
    <citation type="journal article" date="2011" name="Nature">
        <title>The Medicago genome provides insight into the evolution of rhizobial symbioses.</title>
        <authorList>
            <person name="Young N.D."/>
            <person name="Debelle F."/>
            <person name="Oldroyd G.E."/>
            <person name="Geurts R."/>
            <person name="Cannon S.B."/>
            <person name="Udvardi M.K."/>
            <person name="Benedito V.A."/>
            <person name="Mayer K.F."/>
            <person name="Gouzy J."/>
            <person name="Schoof H."/>
            <person name="Van de Peer Y."/>
            <person name="Proost S."/>
            <person name="Cook D.R."/>
            <person name="Meyers B.C."/>
            <person name="Spannagl M."/>
            <person name="Cheung F."/>
            <person name="De Mita S."/>
            <person name="Krishnakumar V."/>
            <person name="Gundlach H."/>
            <person name="Zhou S."/>
            <person name="Mudge J."/>
            <person name="Bharti A.K."/>
            <person name="Murray J.D."/>
            <person name="Naoumkina M.A."/>
            <person name="Rosen B."/>
            <person name="Silverstein K.A."/>
            <person name="Tang H."/>
            <person name="Rombauts S."/>
            <person name="Zhao P.X."/>
            <person name="Zhou P."/>
            <person name="Barbe V."/>
            <person name="Bardou P."/>
            <person name="Bechner M."/>
            <person name="Bellec A."/>
            <person name="Berger A."/>
            <person name="Berges H."/>
            <person name="Bidwell S."/>
            <person name="Bisseling T."/>
            <person name="Choisne N."/>
            <person name="Couloux A."/>
            <person name="Denny R."/>
            <person name="Deshpande S."/>
            <person name="Dai X."/>
            <person name="Doyle J.J."/>
            <person name="Dudez A.M."/>
            <person name="Farmer A.D."/>
            <person name="Fouteau S."/>
            <person name="Franken C."/>
            <person name="Gibelin C."/>
            <person name="Gish J."/>
            <person name="Goldstein S."/>
            <person name="Gonzalez A.J."/>
            <person name="Green P.J."/>
            <person name="Hallab A."/>
            <person name="Hartog M."/>
            <person name="Hua A."/>
            <person name="Humphray S.J."/>
            <person name="Jeong D.H."/>
            <person name="Jing Y."/>
            <person name="Jocker A."/>
            <person name="Kenton S.M."/>
            <person name="Kim D.J."/>
            <person name="Klee K."/>
            <person name="Lai H."/>
            <person name="Lang C."/>
            <person name="Lin S."/>
            <person name="Macmil S.L."/>
            <person name="Magdelenat G."/>
            <person name="Matthews L."/>
            <person name="McCorrison J."/>
            <person name="Monaghan E.L."/>
            <person name="Mun J.H."/>
            <person name="Najar F.Z."/>
            <person name="Nicholson C."/>
            <person name="Noirot C."/>
            <person name="O'Bleness M."/>
            <person name="Paule C.R."/>
            <person name="Poulain J."/>
            <person name="Prion F."/>
            <person name="Qin B."/>
            <person name="Qu C."/>
            <person name="Retzel E.F."/>
            <person name="Riddle C."/>
            <person name="Sallet E."/>
            <person name="Samain S."/>
            <person name="Samson N."/>
            <person name="Sanders I."/>
            <person name="Saurat O."/>
            <person name="Scarpelli C."/>
            <person name="Schiex T."/>
            <person name="Segurens B."/>
            <person name="Severin A.J."/>
            <person name="Sherrier D.J."/>
            <person name="Shi R."/>
            <person name="Sims S."/>
            <person name="Singer S.R."/>
            <person name="Sinharoy S."/>
            <person name="Sterck L."/>
            <person name="Viollet A."/>
            <person name="Wang B.B."/>
            <person name="Wang K."/>
            <person name="Wang M."/>
            <person name="Wang X."/>
            <person name="Warfsmann J."/>
            <person name="Weissenbach J."/>
            <person name="White D.D."/>
            <person name="White J.D."/>
            <person name="Wiley G.B."/>
            <person name="Wincker P."/>
            <person name="Xing Y."/>
            <person name="Yang L."/>
            <person name="Yao Z."/>
            <person name="Ying F."/>
            <person name="Zhai J."/>
            <person name="Zhou L."/>
            <person name="Zuber A."/>
            <person name="Denarie J."/>
            <person name="Dixon R.A."/>
            <person name="May G.D."/>
            <person name="Schwartz D.C."/>
            <person name="Rogers J."/>
            <person name="Quetier F."/>
            <person name="Town C.D."/>
            <person name="Roe B.A."/>
        </authorList>
    </citation>
    <scope>NUCLEOTIDE SEQUENCE [LARGE SCALE GENOMIC DNA]</scope>
    <source>
        <strain evidence="1">A17</strain>
        <strain evidence="2 3">cv. Jemalong A17</strain>
    </source>
</reference>
<dbReference type="EnsemblPlants" id="KEH22593">
    <property type="protein sequence ID" value="KEH22593"/>
    <property type="gene ID" value="MTR_7g055927"/>
</dbReference>
<accession>A0A072U0B1</accession>
<name>A0A072U0B1_MEDTR</name>